<sequence length="95" mass="10532">MMRLAFILAVVAAFKLSVSVPSPSTDIPCPILCNTTADCCAGDICQPIVYDREVSMSSFRLYNPMTHWLGRAISIIFVGHYYRDSGSCFCFRIGI</sequence>
<protein>
    <recommendedName>
        <fullName evidence="4">Hydrophobin</fullName>
    </recommendedName>
</protein>
<evidence type="ECO:0000313" key="3">
    <source>
        <dbReference type="Proteomes" id="UP000823399"/>
    </source>
</evidence>
<dbReference type="RefSeq" id="XP_041286536.1">
    <property type="nucleotide sequence ID" value="XM_041438973.1"/>
</dbReference>
<name>A0A9P7EU98_9AGAM</name>
<reference evidence="2" key="1">
    <citation type="journal article" date="2020" name="New Phytol.">
        <title>Comparative genomics reveals dynamic genome evolution in host specialist ectomycorrhizal fungi.</title>
        <authorList>
            <person name="Lofgren L.A."/>
            <person name="Nguyen N.H."/>
            <person name="Vilgalys R."/>
            <person name="Ruytinx J."/>
            <person name="Liao H.L."/>
            <person name="Branco S."/>
            <person name="Kuo A."/>
            <person name="LaButti K."/>
            <person name="Lipzen A."/>
            <person name="Andreopoulos W."/>
            <person name="Pangilinan J."/>
            <person name="Riley R."/>
            <person name="Hundley H."/>
            <person name="Na H."/>
            <person name="Barry K."/>
            <person name="Grigoriev I.V."/>
            <person name="Stajich J.E."/>
            <person name="Kennedy P.G."/>
        </authorList>
    </citation>
    <scope>NUCLEOTIDE SEQUENCE</scope>
    <source>
        <strain evidence="2">FC423</strain>
    </source>
</reference>
<organism evidence="2 3">
    <name type="scientific">Suillus discolor</name>
    <dbReference type="NCBI Taxonomy" id="1912936"/>
    <lineage>
        <taxon>Eukaryota</taxon>
        <taxon>Fungi</taxon>
        <taxon>Dikarya</taxon>
        <taxon>Basidiomycota</taxon>
        <taxon>Agaricomycotina</taxon>
        <taxon>Agaricomycetes</taxon>
        <taxon>Agaricomycetidae</taxon>
        <taxon>Boletales</taxon>
        <taxon>Suillineae</taxon>
        <taxon>Suillaceae</taxon>
        <taxon>Suillus</taxon>
    </lineage>
</organism>
<dbReference type="OrthoDB" id="2688056at2759"/>
<feature type="chain" id="PRO_5040503404" description="Hydrophobin" evidence="1">
    <location>
        <begin position="20"/>
        <end position="95"/>
    </location>
</feature>
<evidence type="ECO:0000256" key="1">
    <source>
        <dbReference type="SAM" id="SignalP"/>
    </source>
</evidence>
<dbReference type="EMBL" id="JABBWM010000096">
    <property type="protein sequence ID" value="KAG2091487.1"/>
    <property type="molecule type" value="Genomic_DNA"/>
</dbReference>
<evidence type="ECO:0008006" key="4">
    <source>
        <dbReference type="Google" id="ProtNLM"/>
    </source>
</evidence>
<feature type="signal peptide" evidence="1">
    <location>
        <begin position="1"/>
        <end position="19"/>
    </location>
</feature>
<gene>
    <name evidence="2" type="ORF">F5147DRAFT_723465</name>
</gene>
<proteinExistence type="predicted"/>
<dbReference type="GeneID" id="64701232"/>
<keyword evidence="3" id="KW-1185">Reference proteome</keyword>
<comment type="caution">
    <text evidence="2">The sequence shown here is derived from an EMBL/GenBank/DDBJ whole genome shotgun (WGS) entry which is preliminary data.</text>
</comment>
<dbReference type="AlphaFoldDB" id="A0A9P7EU98"/>
<evidence type="ECO:0000313" key="2">
    <source>
        <dbReference type="EMBL" id="KAG2091487.1"/>
    </source>
</evidence>
<keyword evidence="1" id="KW-0732">Signal</keyword>
<feature type="non-terminal residue" evidence="2">
    <location>
        <position position="1"/>
    </location>
</feature>
<accession>A0A9P7EU98</accession>
<dbReference type="Proteomes" id="UP000823399">
    <property type="component" value="Unassembled WGS sequence"/>
</dbReference>